<dbReference type="RefSeq" id="WP_114125405.1">
    <property type="nucleotide sequence ID" value="NZ_QOUI01000002.1"/>
</dbReference>
<dbReference type="EMBL" id="QOUI01000002">
    <property type="protein sequence ID" value="RCK70634.1"/>
    <property type="molecule type" value="Genomic_DNA"/>
</dbReference>
<comment type="caution">
    <text evidence="2">The sequence shown here is derived from an EMBL/GenBank/DDBJ whole genome shotgun (WGS) entry which is preliminary data.</text>
</comment>
<evidence type="ECO:0008006" key="4">
    <source>
        <dbReference type="Google" id="ProtNLM"/>
    </source>
</evidence>
<evidence type="ECO:0000313" key="3">
    <source>
        <dbReference type="Proteomes" id="UP000252770"/>
    </source>
</evidence>
<gene>
    <name evidence="2" type="ORF">DT076_04245</name>
</gene>
<dbReference type="Proteomes" id="UP000252770">
    <property type="component" value="Unassembled WGS sequence"/>
</dbReference>
<proteinExistence type="predicted"/>
<sequence>MTLTPAHEVTTAPVVALGLLGGFITARESGFRPLGGLVLAAAGVLAGRTTLATRGPGMTVALAALYVLGFGASHPLAKKIGGWPSVLSVTAVSMAAQHLLVDRHRRR</sequence>
<keyword evidence="1" id="KW-1133">Transmembrane helix</keyword>
<organism evidence="2 3">
    <name type="scientific">Desertihabitans brevis</name>
    <dbReference type="NCBI Taxonomy" id="2268447"/>
    <lineage>
        <taxon>Bacteria</taxon>
        <taxon>Bacillati</taxon>
        <taxon>Actinomycetota</taxon>
        <taxon>Actinomycetes</taxon>
        <taxon>Propionibacteriales</taxon>
        <taxon>Propionibacteriaceae</taxon>
        <taxon>Desertihabitans</taxon>
    </lineage>
</organism>
<evidence type="ECO:0000256" key="1">
    <source>
        <dbReference type="SAM" id="Phobius"/>
    </source>
</evidence>
<dbReference type="AlphaFoldDB" id="A0A367YXP8"/>
<feature type="transmembrane region" description="Helical" evidence="1">
    <location>
        <begin position="83"/>
        <end position="101"/>
    </location>
</feature>
<keyword evidence="1" id="KW-0812">Transmembrane</keyword>
<protein>
    <recommendedName>
        <fullName evidence="4">Integral membrane protein</fullName>
    </recommendedName>
</protein>
<evidence type="ECO:0000313" key="2">
    <source>
        <dbReference type="EMBL" id="RCK70634.1"/>
    </source>
</evidence>
<keyword evidence="1" id="KW-0472">Membrane</keyword>
<feature type="transmembrane region" description="Helical" evidence="1">
    <location>
        <begin position="59"/>
        <end position="77"/>
    </location>
</feature>
<name>A0A367YXP8_9ACTN</name>
<accession>A0A367YXP8</accession>
<keyword evidence="3" id="KW-1185">Reference proteome</keyword>
<reference evidence="2 3" key="1">
    <citation type="submission" date="2018-07" db="EMBL/GenBank/DDBJ databases">
        <title>Desertimonas flava gen. nov. sp. nov.</title>
        <authorList>
            <person name="Liu S."/>
        </authorList>
    </citation>
    <scope>NUCLEOTIDE SEQUENCE [LARGE SCALE GENOMIC DNA]</scope>
    <source>
        <strain evidence="2 3">16Sb5-5</strain>
    </source>
</reference>